<dbReference type="RefSeq" id="WP_148739634.1">
    <property type="nucleotide sequence ID" value="NZ_VSTH01000044.1"/>
</dbReference>
<reference evidence="2 3" key="1">
    <citation type="submission" date="2019-08" db="EMBL/GenBank/DDBJ databases">
        <title>Bradyrhizobium hipponensis sp. nov., a rhizobium isolated from a Lupinus angustifolius root nodule in Tunisia.</title>
        <authorList>
            <person name="Off K."/>
            <person name="Rejili M."/>
            <person name="Mars M."/>
            <person name="Brachmann A."/>
            <person name="Marin M."/>
        </authorList>
    </citation>
    <scope>NUCLEOTIDE SEQUENCE [LARGE SCALE GENOMIC DNA]</scope>
    <source>
        <strain evidence="3">aSej3</strain>
    </source>
</reference>
<evidence type="ECO:0000313" key="3">
    <source>
        <dbReference type="Proteomes" id="UP000324797"/>
    </source>
</evidence>
<feature type="transmembrane region" description="Helical" evidence="1">
    <location>
        <begin position="72"/>
        <end position="95"/>
    </location>
</feature>
<sequence>MTQAEIESELHTLRLELKTIIDRDKSRETEWRRLSLIARILSVLYSVTAGGLICTSVFLAAESASSVFRNQLIMLGIVFMFLSTPLMLLGQAIYIRKTGG</sequence>
<gene>
    <name evidence="2" type="ORF">FXV83_13330</name>
</gene>
<dbReference type="EMBL" id="VSTH01000044">
    <property type="protein sequence ID" value="TYO66046.1"/>
    <property type="molecule type" value="Genomic_DNA"/>
</dbReference>
<evidence type="ECO:0000313" key="2">
    <source>
        <dbReference type="EMBL" id="TYO66046.1"/>
    </source>
</evidence>
<comment type="caution">
    <text evidence="2">The sequence shown here is derived from an EMBL/GenBank/DDBJ whole genome shotgun (WGS) entry which is preliminary data.</text>
</comment>
<protein>
    <submittedName>
        <fullName evidence="2">Uncharacterized protein</fullName>
    </submittedName>
</protein>
<keyword evidence="1" id="KW-1133">Transmembrane helix</keyword>
<evidence type="ECO:0000256" key="1">
    <source>
        <dbReference type="SAM" id="Phobius"/>
    </source>
</evidence>
<proteinExistence type="predicted"/>
<accession>A0A5S4YNR6</accession>
<feature type="transmembrane region" description="Helical" evidence="1">
    <location>
        <begin position="36"/>
        <end position="60"/>
    </location>
</feature>
<dbReference type="Proteomes" id="UP000324797">
    <property type="component" value="Unassembled WGS sequence"/>
</dbReference>
<organism evidence="2 3">
    <name type="scientific">Bradyrhizobium hipponense</name>
    <dbReference type="NCBI Taxonomy" id="2605638"/>
    <lineage>
        <taxon>Bacteria</taxon>
        <taxon>Pseudomonadati</taxon>
        <taxon>Pseudomonadota</taxon>
        <taxon>Alphaproteobacteria</taxon>
        <taxon>Hyphomicrobiales</taxon>
        <taxon>Nitrobacteraceae</taxon>
        <taxon>Bradyrhizobium</taxon>
    </lineage>
</organism>
<keyword evidence="1" id="KW-0812">Transmembrane</keyword>
<keyword evidence="1" id="KW-0472">Membrane</keyword>
<keyword evidence="3" id="KW-1185">Reference proteome</keyword>
<name>A0A5S4YNR6_9BRAD</name>
<dbReference type="AlphaFoldDB" id="A0A5S4YNR6"/>